<protein>
    <submittedName>
        <fullName evidence="2">Uncharacterized protein</fullName>
    </submittedName>
</protein>
<evidence type="ECO:0000256" key="1">
    <source>
        <dbReference type="SAM" id="MobiDB-lite"/>
    </source>
</evidence>
<dbReference type="HOGENOM" id="CLU_2637845_0_0_1"/>
<proteinExistence type="predicted"/>
<dbReference type="VEuPathDB" id="FungiDB:CHGG_00417"/>
<dbReference type="AlphaFoldDB" id="Q2HH87"/>
<name>Q2HH87_CHAGB</name>
<organism evidence="2 3">
    <name type="scientific">Chaetomium globosum (strain ATCC 6205 / CBS 148.51 / DSM 1962 / NBRC 6347 / NRRL 1970)</name>
    <name type="common">Soil fungus</name>
    <dbReference type="NCBI Taxonomy" id="306901"/>
    <lineage>
        <taxon>Eukaryota</taxon>
        <taxon>Fungi</taxon>
        <taxon>Dikarya</taxon>
        <taxon>Ascomycota</taxon>
        <taxon>Pezizomycotina</taxon>
        <taxon>Sordariomycetes</taxon>
        <taxon>Sordariomycetidae</taxon>
        <taxon>Sordariales</taxon>
        <taxon>Chaetomiaceae</taxon>
        <taxon>Chaetomium</taxon>
    </lineage>
</organism>
<reference evidence="3" key="1">
    <citation type="journal article" date="2015" name="Genome Announc.">
        <title>Draft genome sequence of the cellulolytic fungus Chaetomium globosum.</title>
        <authorList>
            <person name="Cuomo C.A."/>
            <person name="Untereiner W.A."/>
            <person name="Ma L.-J."/>
            <person name="Grabherr M."/>
            <person name="Birren B.W."/>
        </authorList>
    </citation>
    <scope>NUCLEOTIDE SEQUENCE [LARGE SCALE GENOMIC DNA]</scope>
    <source>
        <strain evidence="3">ATCC 6205 / CBS 148.51 / DSM 1962 / NBRC 6347 / NRRL 1970</strain>
    </source>
</reference>
<dbReference type="Proteomes" id="UP000001056">
    <property type="component" value="Unassembled WGS sequence"/>
</dbReference>
<feature type="region of interest" description="Disordered" evidence="1">
    <location>
        <begin position="51"/>
        <end position="77"/>
    </location>
</feature>
<dbReference type="EMBL" id="CH408029">
    <property type="protein sequence ID" value="EAQ92182.1"/>
    <property type="molecule type" value="Genomic_DNA"/>
</dbReference>
<dbReference type="RefSeq" id="XP_001219638.1">
    <property type="nucleotide sequence ID" value="XM_001219637.1"/>
</dbReference>
<keyword evidence="3" id="KW-1185">Reference proteome</keyword>
<dbReference type="InParanoid" id="Q2HH87"/>
<sequence>MDDVCRLSTRISCRVPKVGQRKVCLSRPPRHVPPSVGGCAEAIQTSWKMEPAMEPDDGAEQLVRRSQRLGNDKDPRP</sequence>
<evidence type="ECO:0000313" key="3">
    <source>
        <dbReference type="Proteomes" id="UP000001056"/>
    </source>
</evidence>
<gene>
    <name evidence="2" type="ORF">CHGG_00417</name>
</gene>
<accession>Q2HH87</accession>
<dbReference type="GeneID" id="4387098"/>
<evidence type="ECO:0000313" key="2">
    <source>
        <dbReference type="EMBL" id="EAQ92182.1"/>
    </source>
</evidence>
<dbReference type="OrthoDB" id="10543616at2759"/>